<feature type="compositionally biased region" description="Polar residues" evidence="2">
    <location>
        <begin position="156"/>
        <end position="172"/>
    </location>
</feature>
<dbReference type="Proteomes" id="UP000481153">
    <property type="component" value="Unassembled WGS sequence"/>
</dbReference>
<name>A0A6G0XUX3_9STRA</name>
<protein>
    <recommendedName>
        <fullName evidence="3">DUF5745 domain-containing protein</fullName>
    </recommendedName>
</protein>
<feature type="region of interest" description="Disordered" evidence="2">
    <location>
        <begin position="525"/>
        <end position="544"/>
    </location>
</feature>
<comment type="caution">
    <text evidence="4">The sequence shown here is derived from an EMBL/GenBank/DDBJ whole genome shotgun (WGS) entry which is preliminary data.</text>
</comment>
<dbReference type="VEuPathDB" id="FungiDB:AeMF1_001487"/>
<evidence type="ECO:0000256" key="2">
    <source>
        <dbReference type="SAM" id="MobiDB-lite"/>
    </source>
</evidence>
<feature type="compositionally biased region" description="Basic residues" evidence="2">
    <location>
        <begin position="143"/>
        <end position="152"/>
    </location>
</feature>
<feature type="domain" description="DUF5745" evidence="3">
    <location>
        <begin position="56"/>
        <end position="110"/>
    </location>
</feature>
<dbReference type="PANTHER" id="PTHR22545:SF0">
    <property type="entry name" value="CENTROSOMAL PROTEIN OF 95 KDA"/>
    <property type="match status" value="1"/>
</dbReference>
<gene>
    <name evidence="4" type="ORF">Ae201684_000938</name>
</gene>
<dbReference type="AlphaFoldDB" id="A0A6G0XUX3"/>
<feature type="compositionally biased region" description="Low complexity" evidence="2">
    <location>
        <begin position="178"/>
        <end position="210"/>
    </location>
</feature>
<evidence type="ECO:0000313" key="5">
    <source>
        <dbReference type="Proteomes" id="UP000481153"/>
    </source>
</evidence>
<dbReference type="GO" id="GO:0000922">
    <property type="term" value="C:spindle pole"/>
    <property type="evidence" value="ECO:0007669"/>
    <property type="project" value="InterPro"/>
</dbReference>
<dbReference type="InterPro" id="IPR026619">
    <property type="entry name" value="CEP95"/>
</dbReference>
<dbReference type="InterPro" id="IPR044039">
    <property type="entry name" value="DUF5745"/>
</dbReference>
<feature type="coiled-coil region" evidence="1">
    <location>
        <begin position="396"/>
        <end position="452"/>
    </location>
</feature>
<reference evidence="4 5" key="1">
    <citation type="submission" date="2019-07" db="EMBL/GenBank/DDBJ databases">
        <title>Genomics analysis of Aphanomyces spp. identifies a new class of oomycete effector associated with host adaptation.</title>
        <authorList>
            <person name="Gaulin E."/>
        </authorList>
    </citation>
    <scope>NUCLEOTIDE SEQUENCE [LARGE SCALE GENOMIC DNA]</scope>
    <source>
        <strain evidence="4 5">ATCC 201684</strain>
    </source>
</reference>
<evidence type="ECO:0000313" key="4">
    <source>
        <dbReference type="EMBL" id="KAF0744460.1"/>
    </source>
</evidence>
<organism evidence="4 5">
    <name type="scientific">Aphanomyces euteiches</name>
    <dbReference type="NCBI Taxonomy" id="100861"/>
    <lineage>
        <taxon>Eukaryota</taxon>
        <taxon>Sar</taxon>
        <taxon>Stramenopiles</taxon>
        <taxon>Oomycota</taxon>
        <taxon>Saprolegniomycetes</taxon>
        <taxon>Saprolegniales</taxon>
        <taxon>Verrucalvaceae</taxon>
        <taxon>Aphanomyces</taxon>
    </lineage>
</organism>
<keyword evidence="5" id="KW-1185">Reference proteome</keyword>
<evidence type="ECO:0000256" key="1">
    <source>
        <dbReference type="SAM" id="Coils"/>
    </source>
</evidence>
<dbReference type="GO" id="GO:0005813">
    <property type="term" value="C:centrosome"/>
    <property type="evidence" value="ECO:0007669"/>
    <property type="project" value="InterPro"/>
</dbReference>
<feature type="region of interest" description="Disordered" evidence="2">
    <location>
        <begin position="143"/>
        <end position="211"/>
    </location>
</feature>
<sequence>MTSPRSGRLVEETNALLKLSGFGDRAFKDVNELVSSVSSMSVALYERFFDVRLDDIIREPHSIEDYSHNAQLVVDNLAAALLTEDLQHVTGAKVCAGDLDCIRALIRVLSRVYHMLHRSRLDSSYSSSSNADLPLDQTFYAKRTTKKTKKQRPASAKNSQGTDDPSLLTTQKYGRFVSTSSTHRSQSKSSKSSSVRKSAKSSAKAKPSRTLDFGSLSSVSMAASRGEANLTGLEFSESSNEIRLAAPTPPPPPKHDDGSLHMDDLASHTENSPVVVTPPSPKATVKHAEPAPPSPLKRGELKIRQQPTSADRLHQLRYKTVLNEHVQNIRLQEMKTHRRMERAFHHKQHTERVERIRSMRLHEELKLQRLALGVQQKRLEEKNMKETMQHLLMLEKARLKQEHEQTAEVLKAIQREHAQRESALEQFFVNQMQMVKEERDNEVRERALLQQAHKQASDQMLRELRSSREKEVAALMEQREHLAQVQQVRQERHVARYIAQTYQNPPTDAFRKKIDPFYAAAMKSRATRQQKAAQVQRIYGTKQR</sequence>
<evidence type="ECO:0000259" key="3">
    <source>
        <dbReference type="Pfam" id="PF19016"/>
    </source>
</evidence>
<dbReference type="PANTHER" id="PTHR22545">
    <property type="entry name" value="CENTROSOMAL PROTEIN OF 95 KDA"/>
    <property type="match status" value="1"/>
</dbReference>
<feature type="region of interest" description="Disordered" evidence="2">
    <location>
        <begin position="243"/>
        <end position="298"/>
    </location>
</feature>
<dbReference type="Pfam" id="PF19016">
    <property type="entry name" value="DUF5745"/>
    <property type="match status" value="1"/>
</dbReference>
<feature type="compositionally biased region" description="Basic and acidic residues" evidence="2">
    <location>
        <begin position="253"/>
        <end position="267"/>
    </location>
</feature>
<dbReference type="EMBL" id="VJMJ01000009">
    <property type="protein sequence ID" value="KAF0744460.1"/>
    <property type="molecule type" value="Genomic_DNA"/>
</dbReference>
<proteinExistence type="predicted"/>
<keyword evidence="1" id="KW-0175">Coiled coil</keyword>
<accession>A0A6G0XUX3</accession>